<dbReference type="Pfam" id="PF17172">
    <property type="entry name" value="GST_N_4"/>
    <property type="match status" value="1"/>
</dbReference>
<dbReference type="EMBL" id="SLXP01000002">
    <property type="protein sequence ID" value="TCP43172.1"/>
    <property type="molecule type" value="Genomic_DNA"/>
</dbReference>
<dbReference type="SUPFAM" id="SSF47616">
    <property type="entry name" value="GST C-terminal domain-like"/>
    <property type="match status" value="1"/>
</dbReference>
<feature type="domain" description="GST N-terminal" evidence="1">
    <location>
        <begin position="7"/>
        <end position="77"/>
    </location>
</feature>
<evidence type="ECO:0000313" key="3">
    <source>
        <dbReference type="Proteomes" id="UP000294835"/>
    </source>
</evidence>
<accession>A0A4R2Q394</accession>
<organism evidence="2 3">
    <name type="scientific">Rhodovulum marinum</name>
    <dbReference type="NCBI Taxonomy" id="320662"/>
    <lineage>
        <taxon>Bacteria</taxon>
        <taxon>Pseudomonadati</taxon>
        <taxon>Pseudomonadota</taxon>
        <taxon>Alphaproteobacteria</taxon>
        <taxon>Rhodobacterales</taxon>
        <taxon>Paracoccaceae</taxon>
        <taxon>Rhodovulum</taxon>
    </lineage>
</organism>
<dbReference type="RefSeq" id="WP_132461020.1">
    <property type="nucleotide sequence ID" value="NZ_SLXP01000002.1"/>
</dbReference>
<comment type="caution">
    <text evidence="2">The sequence shown here is derived from an EMBL/GenBank/DDBJ whole genome shotgun (WGS) entry which is preliminary data.</text>
</comment>
<protein>
    <submittedName>
        <fullName evidence="2">Glutathione S-transferase</fullName>
    </submittedName>
</protein>
<dbReference type="Proteomes" id="UP000294835">
    <property type="component" value="Unassembled WGS sequence"/>
</dbReference>
<dbReference type="GO" id="GO:0016740">
    <property type="term" value="F:transferase activity"/>
    <property type="evidence" value="ECO:0007669"/>
    <property type="project" value="UniProtKB-KW"/>
</dbReference>
<gene>
    <name evidence="2" type="ORF">EV662_102368</name>
</gene>
<dbReference type="PROSITE" id="PS50404">
    <property type="entry name" value="GST_NTER"/>
    <property type="match status" value="1"/>
</dbReference>
<dbReference type="Pfam" id="PF17171">
    <property type="entry name" value="GST_C_6"/>
    <property type="match status" value="1"/>
</dbReference>
<dbReference type="Gene3D" id="1.20.1050.10">
    <property type="match status" value="1"/>
</dbReference>
<dbReference type="InterPro" id="IPR026928">
    <property type="entry name" value="FAX/IsoI-like"/>
</dbReference>
<dbReference type="OrthoDB" id="7664269at2"/>
<evidence type="ECO:0000259" key="1">
    <source>
        <dbReference type="PROSITE" id="PS50404"/>
    </source>
</evidence>
<dbReference type="AlphaFoldDB" id="A0A4R2Q394"/>
<sequence length="237" mass="25178">MLALNVFSPALGTISPSPFSVKALLLLEMSGLPYTRCAGDPRKAPRGKLPVLVDGGEVIPDSEAIRAHLARAHGFDPDAALSDRQRAEAVAIRALVEDHLYWVLVHSRWIERAEVTRAAFFGRLPAPLRAPIFALVRRQVARALHAQGMGRHPAEAIHAMGAEGLAALAALVGEAPYVFGERPSSIDTVVFGFLENVIGAEMDTPLKDAALGLPALVDYHRRLRAGIAAPLVAGGAG</sequence>
<dbReference type="SFLD" id="SFLDG01200">
    <property type="entry name" value="SUF1.1"/>
    <property type="match status" value="1"/>
</dbReference>
<dbReference type="InterPro" id="IPR036249">
    <property type="entry name" value="Thioredoxin-like_sf"/>
</dbReference>
<dbReference type="InterPro" id="IPR004045">
    <property type="entry name" value="Glutathione_S-Trfase_N"/>
</dbReference>
<reference evidence="2 3" key="1">
    <citation type="submission" date="2019-03" db="EMBL/GenBank/DDBJ databases">
        <title>Genomic Encyclopedia of Type Strains, Phase IV (KMG-IV): sequencing the most valuable type-strain genomes for metagenomic binning, comparative biology and taxonomic classification.</title>
        <authorList>
            <person name="Goeker M."/>
        </authorList>
    </citation>
    <scope>NUCLEOTIDE SEQUENCE [LARGE SCALE GENOMIC DNA]</scope>
    <source>
        <strain evidence="2 3">DSM 18063</strain>
    </source>
</reference>
<dbReference type="InterPro" id="IPR036282">
    <property type="entry name" value="Glutathione-S-Trfase_C_sf"/>
</dbReference>
<dbReference type="Gene3D" id="3.40.30.10">
    <property type="entry name" value="Glutaredoxin"/>
    <property type="match status" value="1"/>
</dbReference>
<keyword evidence="2" id="KW-0808">Transferase</keyword>
<dbReference type="SFLD" id="SFLDG01180">
    <property type="entry name" value="SUF1"/>
    <property type="match status" value="1"/>
</dbReference>
<dbReference type="InterPro" id="IPR050931">
    <property type="entry name" value="Mito_Protein_Transport_Metaxin"/>
</dbReference>
<proteinExistence type="predicted"/>
<dbReference type="InterPro" id="IPR012336">
    <property type="entry name" value="Thioredoxin-like_fold"/>
</dbReference>
<dbReference type="PANTHER" id="PTHR12289:SF41">
    <property type="entry name" value="FAILED AXON CONNECTIONS-RELATED"/>
    <property type="match status" value="1"/>
</dbReference>
<keyword evidence="3" id="KW-1185">Reference proteome</keyword>
<dbReference type="SFLD" id="SFLDS00019">
    <property type="entry name" value="Glutathione_Transferase_(cytos"/>
    <property type="match status" value="1"/>
</dbReference>
<dbReference type="InterPro" id="IPR040079">
    <property type="entry name" value="Glutathione_S-Trfase"/>
</dbReference>
<name>A0A4R2Q394_9RHOB</name>
<evidence type="ECO:0000313" key="2">
    <source>
        <dbReference type="EMBL" id="TCP43172.1"/>
    </source>
</evidence>
<dbReference type="SUPFAM" id="SSF52833">
    <property type="entry name" value="Thioredoxin-like"/>
    <property type="match status" value="1"/>
</dbReference>
<dbReference type="InterPro" id="IPR033468">
    <property type="entry name" value="Metaxin_GST"/>
</dbReference>
<dbReference type="PANTHER" id="PTHR12289">
    <property type="entry name" value="METAXIN RELATED"/>
    <property type="match status" value="1"/>
</dbReference>